<feature type="domain" description="Peptidase S1" evidence="7">
    <location>
        <begin position="107"/>
        <end position="279"/>
    </location>
</feature>
<dbReference type="Pfam" id="PF00089">
    <property type="entry name" value="Trypsin"/>
    <property type="match status" value="1"/>
</dbReference>
<evidence type="ECO:0000256" key="4">
    <source>
        <dbReference type="ARBA" id="ARBA00022801"/>
    </source>
</evidence>
<dbReference type="PANTHER" id="PTHR15462:SF8">
    <property type="entry name" value="SERINE PROTEASE"/>
    <property type="match status" value="1"/>
</dbReference>
<sequence length="308" mass="33246">MSPLSLSLLAYIALAQNVAALFVPPVPPPMVQNVHPLGFNSSLIHPLGVNDTVPDITVWNATEHLSNVTSILPSLPRRGQRNDDKRLIVGSDDRTYNAETTYPYAAVGKLTWSNGVWCSGAMVGARHVLTARHCLPTQDDVSGTFTPGFNNGAPFGSGQVELAVIGASGQGACETKADWAVLLINQRLGERVGSFGLAYPSRSSFDQPRMIHQAYPGDRDDGQRPQRHLNTTVYSRNSLDCDSTGPIYSDTDTAGGQSGGPIWEMRSNGPFIWGALSISVSSQMYVYAGWASGNDMVDATMWLRSEYP</sequence>
<dbReference type="PRINTS" id="PR00839">
    <property type="entry name" value="V8PROTEASE"/>
</dbReference>
<evidence type="ECO:0000256" key="6">
    <source>
        <dbReference type="RuleBase" id="RU004296"/>
    </source>
</evidence>
<dbReference type="Gene3D" id="2.40.10.10">
    <property type="entry name" value="Trypsin-like serine proteases"/>
    <property type="match status" value="2"/>
</dbReference>
<dbReference type="EC" id="3.4.21.-" evidence="6"/>
<keyword evidence="4 6" id="KW-0378">Hydrolase</keyword>
<evidence type="ECO:0000259" key="7">
    <source>
        <dbReference type="Pfam" id="PF00089"/>
    </source>
</evidence>
<accession>A0A8K0WQG1</accession>
<dbReference type="Proteomes" id="UP000813444">
    <property type="component" value="Unassembled WGS sequence"/>
</dbReference>
<gene>
    <name evidence="8" type="ORF">B0I35DRAFT_481033</name>
</gene>
<evidence type="ECO:0000256" key="2">
    <source>
        <dbReference type="ARBA" id="ARBA00022670"/>
    </source>
</evidence>
<dbReference type="InterPro" id="IPR050966">
    <property type="entry name" value="Glutamyl_endopeptidase"/>
</dbReference>
<name>A0A8K0WQG1_9HYPO</name>
<comment type="caution">
    <text evidence="8">The sequence shown here is derived from an EMBL/GenBank/DDBJ whole genome shotgun (WGS) entry which is preliminary data.</text>
</comment>
<keyword evidence="2 6" id="KW-0645">Protease</keyword>
<keyword evidence="9" id="KW-1185">Reference proteome</keyword>
<evidence type="ECO:0000313" key="9">
    <source>
        <dbReference type="Proteomes" id="UP000813444"/>
    </source>
</evidence>
<dbReference type="PANTHER" id="PTHR15462">
    <property type="entry name" value="SERINE PROTEASE"/>
    <property type="match status" value="1"/>
</dbReference>
<organism evidence="8 9">
    <name type="scientific">Stachybotrys elegans</name>
    <dbReference type="NCBI Taxonomy" id="80388"/>
    <lineage>
        <taxon>Eukaryota</taxon>
        <taxon>Fungi</taxon>
        <taxon>Dikarya</taxon>
        <taxon>Ascomycota</taxon>
        <taxon>Pezizomycotina</taxon>
        <taxon>Sordariomycetes</taxon>
        <taxon>Hypocreomycetidae</taxon>
        <taxon>Hypocreales</taxon>
        <taxon>Stachybotryaceae</taxon>
        <taxon>Stachybotrys</taxon>
    </lineage>
</organism>
<keyword evidence="5 6" id="KW-0720">Serine protease</keyword>
<proteinExistence type="inferred from homology"/>
<dbReference type="InterPro" id="IPR001254">
    <property type="entry name" value="Trypsin_dom"/>
</dbReference>
<dbReference type="InterPro" id="IPR009003">
    <property type="entry name" value="Peptidase_S1_PA"/>
</dbReference>
<dbReference type="InterPro" id="IPR043504">
    <property type="entry name" value="Peptidase_S1_PA_chymotrypsin"/>
</dbReference>
<comment type="similarity">
    <text evidence="1 6">Belongs to the peptidase S1B family.</text>
</comment>
<reference evidence="8" key="1">
    <citation type="journal article" date="2021" name="Nat. Commun.">
        <title>Genetic determinants of endophytism in the Arabidopsis root mycobiome.</title>
        <authorList>
            <person name="Mesny F."/>
            <person name="Miyauchi S."/>
            <person name="Thiergart T."/>
            <person name="Pickel B."/>
            <person name="Atanasova L."/>
            <person name="Karlsson M."/>
            <person name="Huettel B."/>
            <person name="Barry K.W."/>
            <person name="Haridas S."/>
            <person name="Chen C."/>
            <person name="Bauer D."/>
            <person name="Andreopoulos W."/>
            <person name="Pangilinan J."/>
            <person name="LaButti K."/>
            <person name="Riley R."/>
            <person name="Lipzen A."/>
            <person name="Clum A."/>
            <person name="Drula E."/>
            <person name="Henrissat B."/>
            <person name="Kohler A."/>
            <person name="Grigoriev I.V."/>
            <person name="Martin F.M."/>
            <person name="Hacquard S."/>
        </authorList>
    </citation>
    <scope>NUCLEOTIDE SEQUENCE</scope>
    <source>
        <strain evidence="8">MPI-CAGE-CH-0235</strain>
    </source>
</reference>
<dbReference type="GO" id="GO:0004252">
    <property type="term" value="F:serine-type endopeptidase activity"/>
    <property type="evidence" value="ECO:0007669"/>
    <property type="project" value="InterPro"/>
</dbReference>
<feature type="chain" id="PRO_5035486753" description="Serine protease" evidence="6">
    <location>
        <begin position="21"/>
        <end position="308"/>
    </location>
</feature>
<evidence type="ECO:0000313" key="8">
    <source>
        <dbReference type="EMBL" id="KAH7312589.1"/>
    </source>
</evidence>
<dbReference type="AlphaFoldDB" id="A0A8K0WQG1"/>
<evidence type="ECO:0000256" key="5">
    <source>
        <dbReference type="ARBA" id="ARBA00022825"/>
    </source>
</evidence>
<evidence type="ECO:0000256" key="3">
    <source>
        <dbReference type="ARBA" id="ARBA00022729"/>
    </source>
</evidence>
<dbReference type="InterPro" id="IPR008256">
    <property type="entry name" value="Peptidase_S1B"/>
</dbReference>
<dbReference type="OrthoDB" id="10037376at2759"/>
<protein>
    <recommendedName>
        <fullName evidence="6">Serine protease</fullName>
        <ecNumber evidence="6">3.4.21.-</ecNumber>
    </recommendedName>
</protein>
<feature type="signal peptide" evidence="6">
    <location>
        <begin position="1"/>
        <end position="20"/>
    </location>
</feature>
<keyword evidence="3 6" id="KW-0732">Signal</keyword>
<dbReference type="GO" id="GO:0006508">
    <property type="term" value="P:proteolysis"/>
    <property type="evidence" value="ECO:0007669"/>
    <property type="project" value="UniProtKB-KW"/>
</dbReference>
<evidence type="ECO:0000256" key="1">
    <source>
        <dbReference type="ARBA" id="ARBA00008764"/>
    </source>
</evidence>
<dbReference type="SUPFAM" id="SSF50494">
    <property type="entry name" value="Trypsin-like serine proteases"/>
    <property type="match status" value="1"/>
</dbReference>
<dbReference type="EMBL" id="JAGPNK010000010">
    <property type="protein sequence ID" value="KAH7312589.1"/>
    <property type="molecule type" value="Genomic_DNA"/>
</dbReference>